<dbReference type="GO" id="GO:0072546">
    <property type="term" value="C:EMC complex"/>
    <property type="evidence" value="ECO:0007669"/>
    <property type="project" value="InterPro"/>
</dbReference>
<proteinExistence type="predicted"/>
<dbReference type="Pfam" id="PF03665">
    <property type="entry name" value="UPF0172"/>
    <property type="match status" value="1"/>
</dbReference>
<dbReference type="AlphaFoldDB" id="A0A8J9X525"/>
<protein>
    <recommendedName>
        <fullName evidence="2">MPN domain-containing protein</fullName>
    </recommendedName>
</protein>
<accession>A0A8J9X525</accession>
<evidence type="ECO:0008006" key="2">
    <source>
        <dbReference type="Google" id="ProtNLM"/>
    </source>
</evidence>
<organism evidence="1">
    <name type="scientific">Phaeodactylum tricornutum</name>
    <name type="common">Diatom</name>
    <dbReference type="NCBI Taxonomy" id="2850"/>
    <lineage>
        <taxon>Eukaryota</taxon>
        <taxon>Sar</taxon>
        <taxon>Stramenopiles</taxon>
        <taxon>Ochrophyta</taxon>
        <taxon>Bacillariophyta</taxon>
        <taxon>Bacillariophyceae</taxon>
        <taxon>Bacillariophycidae</taxon>
        <taxon>Naviculales</taxon>
        <taxon>Phaeodactylaceae</taxon>
        <taxon>Phaeodactylum</taxon>
    </lineage>
</organism>
<evidence type="ECO:0000313" key="1">
    <source>
        <dbReference type="EMBL" id="CAG9288411.1"/>
    </source>
</evidence>
<name>A0A8J9X525_PHATR</name>
<dbReference type="PANTHER" id="PTHR12941:SF10">
    <property type="entry name" value="ER MEMBRANE PROTEIN COMPLEX SUBUNIT 8_9 HOMOLOG"/>
    <property type="match status" value="1"/>
</dbReference>
<gene>
    <name evidence="1" type="ORF">PTTT1_LOCUS38460</name>
</gene>
<dbReference type="Proteomes" id="UP000836788">
    <property type="component" value="Chromosome 3"/>
</dbReference>
<dbReference type="EMBL" id="OU594944">
    <property type="protein sequence ID" value="CAG9288411.1"/>
    <property type="molecule type" value="Genomic_DNA"/>
</dbReference>
<reference evidence="1" key="1">
    <citation type="submission" date="2022-02" db="EMBL/GenBank/DDBJ databases">
        <authorList>
            <person name="Giguere J D."/>
        </authorList>
    </citation>
    <scope>NUCLEOTIDE SEQUENCE</scope>
    <source>
        <strain evidence="1">CCAP 1055/1</strain>
    </source>
</reference>
<sequence>MALHAATYKNSSVHGILLGSSTKGVIVVEDAVPVSHGAPTKPLVEISLGLVQAKSDHTIVGWYTAPELFSDSRPGPVALRMTANLATGTIEPTLIVLQNGPLSKCLGGEGKADGVLQAFGKDFGQQYLESVETAVQDGPKASRAVQEAFKDSTKLEDLEDHLKGPQHASWYPSSALSNLSL</sequence>
<dbReference type="PANTHER" id="PTHR12941">
    <property type="entry name" value="ER MEMBRANE PROTEIN COMPLEX"/>
    <property type="match status" value="1"/>
</dbReference>
<dbReference type="InterPro" id="IPR005366">
    <property type="entry name" value="EMC8/9"/>
</dbReference>